<gene>
    <name evidence="1" type="ORF">IAA06_13845</name>
</gene>
<dbReference type="AlphaFoldDB" id="A0A9D2RXL5"/>
<evidence type="ECO:0000313" key="2">
    <source>
        <dbReference type="Proteomes" id="UP000823842"/>
    </source>
</evidence>
<protein>
    <submittedName>
        <fullName evidence="1">Uncharacterized protein</fullName>
    </submittedName>
</protein>
<proteinExistence type="predicted"/>
<reference evidence="1" key="2">
    <citation type="submission" date="2021-04" db="EMBL/GenBank/DDBJ databases">
        <authorList>
            <person name="Gilroy R."/>
        </authorList>
    </citation>
    <scope>NUCLEOTIDE SEQUENCE</scope>
    <source>
        <strain evidence="1">ChiSjej1B19-5720</strain>
    </source>
</reference>
<sequence length="60" mass="7071">MAEYHCQERNLLHGFPCLEPHQREPDESVQSMVQYQADCDKTIEQKELTEFLAVGYLRNT</sequence>
<dbReference type="EMBL" id="DWYZ01000264">
    <property type="protein sequence ID" value="HJB29851.1"/>
    <property type="molecule type" value="Genomic_DNA"/>
</dbReference>
<name>A0A9D2RXL5_9FIRM</name>
<organism evidence="1 2">
    <name type="scientific">Candidatus Blautia faecavium</name>
    <dbReference type="NCBI Taxonomy" id="2838487"/>
    <lineage>
        <taxon>Bacteria</taxon>
        <taxon>Bacillati</taxon>
        <taxon>Bacillota</taxon>
        <taxon>Clostridia</taxon>
        <taxon>Lachnospirales</taxon>
        <taxon>Lachnospiraceae</taxon>
        <taxon>Blautia</taxon>
    </lineage>
</organism>
<comment type="caution">
    <text evidence="1">The sequence shown here is derived from an EMBL/GenBank/DDBJ whole genome shotgun (WGS) entry which is preliminary data.</text>
</comment>
<evidence type="ECO:0000313" key="1">
    <source>
        <dbReference type="EMBL" id="HJB29851.1"/>
    </source>
</evidence>
<accession>A0A9D2RXL5</accession>
<dbReference type="Proteomes" id="UP000823842">
    <property type="component" value="Unassembled WGS sequence"/>
</dbReference>
<reference evidence="1" key="1">
    <citation type="journal article" date="2021" name="PeerJ">
        <title>Extensive microbial diversity within the chicken gut microbiome revealed by metagenomics and culture.</title>
        <authorList>
            <person name="Gilroy R."/>
            <person name="Ravi A."/>
            <person name="Getino M."/>
            <person name="Pursley I."/>
            <person name="Horton D.L."/>
            <person name="Alikhan N.F."/>
            <person name="Baker D."/>
            <person name="Gharbi K."/>
            <person name="Hall N."/>
            <person name="Watson M."/>
            <person name="Adriaenssens E.M."/>
            <person name="Foster-Nyarko E."/>
            <person name="Jarju S."/>
            <person name="Secka A."/>
            <person name="Antonio M."/>
            <person name="Oren A."/>
            <person name="Chaudhuri R.R."/>
            <person name="La Ragione R."/>
            <person name="Hildebrand F."/>
            <person name="Pallen M.J."/>
        </authorList>
    </citation>
    <scope>NUCLEOTIDE SEQUENCE</scope>
    <source>
        <strain evidence="1">ChiSjej1B19-5720</strain>
    </source>
</reference>